<feature type="region of interest" description="Disordered" evidence="1">
    <location>
        <begin position="200"/>
        <end position="274"/>
    </location>
</feature>
<evidence type="ECO:0000313" key="3">
    <source>
        <dbReference type="EMBL" id="AYD90927.1"/>
    </source>
</evidence>
<dbReference type="Pfam" id="PF01551">
    <property type="entry name" value="Peptidase_M23"/>
    <property type="match status" value="1"/>
</dbReference>
<dbReference type="PANTHER" id="PTHR21666">
    <property type="entry name" value="PEPTIDASE-RELATED"/>
    <property type="match status" value="1"/>
</dbReference>
<evidence type="ECO:0000259" key="2">
    <source>
        <dbReference type="Pfam" id="PF01551"/>
    </source>
</evidence>
<feature type="region of interest" description="Disordered" evidence="1">
    <location>
        <begin position="1"/>
        <end position="24"/>
    </location>
</feature>
<evidence type="ECO:0000256" key="1">
    <source>
        <dbReference type="SAM" id="MobiDB-lite"/>
    </source>
</evidence>
<name>A0ABM6Z779_9ACTO</name>
<feature type="compositionally biased region" description="Low complexity" evidence="1">
    <location>
        <begin position="258"/>
        <end position="269"/>
    </location>
</feature>
<dbReference type="SUPFAM" id="SSF51261">
    <property type="entry name" value="Duplicated hybrid motif"/>
    <property type="match status" value="1"/>
</dbReference>
<dbReference type="Gene3D" id="2.70.70.10">
    <property type="entry name" value="Glucose Permease (Domain IIA)"/>
    <property type="match status" value="1"/>
</dbReference>
<dbReference type="Proteomes" id="UP000273001">
    <property type="component" value="Chromosome"/>
</dbReference>
<dbReference type="InterPro" id="IPR016047">
    <property type="entry name" value="M23ase_b-sheet_dom"/>
</dbReference>
<dbReference type="CDD" id="cd12797">
    <property type="entry name" value="M23_peptidase"/>
    <property type="match status" value="1"/>
</dbReference>
<protein>
    <submittedName>
        <fullName evidence="3">Peptidase M23</fullName>
    </submittedName>
</protein>
<accession>A0ABM6Z779</accession>
<dbReference type="PANTHER" id="PTHR21666:SF270">
    <property type="entry name" value="MUREIN HYDROLASE ACTIVATOR ENVC"/>
    <property type="match status" value="1"/>
</dbReference>
<feature type="domain" description="M23ase beta-sheet core" evidence="2">
    <location>
        <begin position="303"/>
        <end position="400"/>
    </location>
</feature>
<dbReference type="EMBL" id="CP032514">
    <property type="protein sequence ID" value="AYD90927.1"/>
    <property type="molecule type" value="Genomic_DNA"/>
</dbReference>
<proteinExistence type="predicted"/>
<keyword evidence="4" id="KW-1185">Reference proteome</keyword>
<dbReference type="InterPro" id="IPR050570">
    <property type="entry name" value="Cell_wall_metabolism_enzyme"/>
</dbReference>
<organism evidence="3 4">
    <name type="scientific">Actinomyces lilanjuaniae</name>
    <dbReference type="NCBI Taxonomy" id="2321394"/>
    <lineage>
        <taxon>Bacteria</taxon>
        <taxon>Bacillati</taxon>
        <taxon>Actinomycetota</taxon>
        <taxon>Actinomycetes</taxon>
        <taxon>Actinomycetales</taxon>
        <taxon>Actinomycetaceae</taxon>
        <taxon>Actinomyces</taxon>
    </lineage>
</organism>
<sequence length="406" mass="42039">MVVSVPVLADERDDAVASQEEAQRKQDELVASLEGVSTELGQAYLDLQNAQAALSTAETELSDAQTTLTEKEREQQIAADRLDTAQTSLASIQEEAEASQEVASEASTSVAEIVAATYEGDNSVTAWTYVLASQDVDQLSRRAAAMEIGSGVQEAVLAAAEAERAQDANRETRQNAATERVATLKADADAAEAAAQTARDAAQTKRDEVASLEASAREATTTLEDQKADLEDQQAQARADEEEAAATIARIDEENRGTSAPAPSSSSSTDLGSGTIAHPISGSLVVASPYGYRVHPITGTSRLHAGVDLVASQGTPQYAAVSGTVTYNQNSSCGNGMFVNGGMVDGQSVVVAYCHLSAYSVGNGATVSKGDTIGLTGMTGGATGPHVHFEVYLNGASVDPMTLAGF</sequence>
<dbReference type="InterPro" id="IPR011055">
    <property type="entry name" value="Dup_hybrid_motif"/>
</dbReference>
<evidence type="ECO:0000313" key="4">
    <source>
        <dbReference type="Proteomes" id="UP000273001"/>
    </source>
</evidence>
<gene>
    <name evidence="3" type="ORF">D5R93_08910</name>
</gene>
<dbReference type="Gene3D" id="6.10.250.3150">
    <property type="match status" value="1"/>
</dbReference>
<reference evidence="3 4" key="1">
    <citation type="submission" date="2018-09" db="EMBL/GenBank/DDBJ databases">
        <authorList>
            <person name="Li J."/>
        </authorList>
    </citation>
    <scope>NUCLEOTIDE SEQUENCE [LARGE SCALE GENOMIC DNA]</scope>
    <source>
        <strain evidence="3 4">2129</strain>
    </source>
</reference>